<dbReference type="HOGENOM" id="CLU_029425_0_0_5"/>
<dbReference type="CDD" id="cd00118">
    <property type="entry name" value="LysM"/>
    <property type="match status" value="2"/>
</dbReference>
<evidence type="ECO:0000313" key="4">
    <source>
        <dbReference type="Proteomes" id="UP000001494"/>
    </source>
</evidence>
<feature type="domain" description="LysM" evidence="2">
    <location>
        <begin position="32"/>
        <end position="76"/>
    </location>
</feature>
<dbReference type="GO" id="GO:0004222">
    <property type="term" value="F:metalloendopeptidase activity"/>
    <property type="evidence" value="ECO:0007669"/>
    <property type="project" value="TreeGrafter"/>
</dbReference>
<evidence type="ECO:0000259" key="2">
    <source>
        <dbReference type="PROSITE" id="PS51782"/>
    </source>
</evidence>
<dbReference type="SUPFAM" id="SSF51261">
    <property type="entry name" value="Duplicated hybrid motif"/>
    <property type="match status" value="1"/>
</dbReference>
<dbReference type="Pfam" id="PF01551">
    <property type="entry name" value="Peptidase_M23"/>
    <property type="match status" value="1"/>
</dbReference>
<gene>
    <name evidence="3" type="ordered locus">Zmob_0323</name>
</gene>
<dbReference type="Pfam" id="PF01476">
    <property type="entry name" value="LysM"/>
    <property type="match status" value="2"/>
</dbReference>
<dbReference type="PANTHER" id="PTHR21666:SF270">
    <property type="entry name" value="MUREIN HYDROLASE ACTIVATOR ENVC"/>
    <property type="match status" value="1"/>
</dbReference>
<dbReference type="Gene3D" id="3.10.350.10">
    <property type="entry name" value="LysM domain"/>
    <property type="match status" value="2"/>
</dbReference>
<dbReference type="Gene3D" id="2.70.70.10">
    <property type="entry name" value="Glucose Permease (Domain IIA)"/>
    <property type="match status" value="1"/>
</dbReference>
<dbReference type="InterPro" id="IPR036779">
    <property type="entry name" value="LysM_dom_sf"/>
</dbReference>
<dbReference type="InterPro" id="IPR050570">
    <property type="entry name" value="Cell_wall_metabolism_enzyme"/>
</dbReference>
<evidence type="ECO:0000313" key="3">
    <source>
        <dbReference type="EMBL" id="AEH62173.1"/>
    </source>
</evidence>
<dbReference type="Proteomes" id="UP000001494">
    <property type="component" value="Chromosome"/>
</dbReference>
<dbReference type="KEGG" id="zmm:Zmob_0323"/>
<dbReference type="eggNOG" id="COG1388">
    <property type="taxonomic scope" value="Bacteria"/>
</dbReference>
<evidence type="ECO:0000256" key="1">
    <source>
        <dbReference type="SAM" id="SignalP"/>
    </source>
</evidence>
<protein>
    <submittedName>
        <fullName evidence="3">Peptidase M23</fullName>
    </submittedName>
</protein>
<accession>A0A0H3FWJ5</accession>
<dbReference type="PROSITE" id="PS51782">
    <property type="entry name" value="LYSM"/>
    <property type="match status" value="2"/>
</dbReference>
<keyword evidence="1" id="KW-0732">Signal</keyword>
<dbReference type="RefSeq" id="WP_014500448.1">
    <property type="nucleotide sequence ID" value="NC_017262.1"/>
</dbReference>
<dbReference type="SMART" id="SM00257">
    <property type="entry name" value="LysM"/>
    <property type="match status" value="2"/>
</dbReference>
<dbReference type="InterPro" id="IPR018392">
    <property type="entry name" value="LysM"/>
</dbReference>
<reference evidence="3 4" key="1">
    <citation type="journal article" date="2011" name="J. Bacteriol.">
        <title>Genome sequence of the ethanol-producing Zymomonas mobilis subsp. mobilis lectotype strain ATCC 10988.</title>
        <authorList>
            <person name="Pappas K.M."/>
            <person name="Kouvelis V.N."/>
            <person name="Saunders E."/>
            <person name="Brettin T.S."/>
            <person name="Bruce D."/>
            <person name="Detter C."/>
            <person name="Balakireva M."/>
            <person name="Han C.S."/>
            <person name="Savvakis G."/>
            <person name="Kyrpides N.C."/>
            <person name="Typas M.A."/>
        </authorList>
    </citation>
    <scope>NUCLEOTIDE SEQUENCE [LARGE SCALE GENOMIC DNA]</scope>
    <source>
        <strain evidence="4">ATCC 10988 / DSM 424 / CCUG 17860 / LMG 404 / NCIMB 8938 / NRRL B-806 / ZM1</strain>
    </source>
</reference>
<dbReference type="EMBL" id="CP002850">
    <property type="protein sequence ID" value="AEH62173.1"/>
    <property type="molecule type" value="Genomic_DNA"/>
</dbReference>
<dbReference type="InterPro" id="IPR016047">
    <property type="entry name" value="M23ase_b-sheet_dom"/>
</dbReference>
<organism evidence="3 4">
    <name type="scientific">Zymomonas mobilis subsp. mobilis (strain ATCC 10988 / DSM 424 / LMG 404 / NCIMB 8938 / NRRL B-806 / ZM1)</name>
    <dbReference type="NCBI Taxonomy" id="555217"/>
    <lineage>
        <taxon>Bacteria</taxon>
        <taxon>Pseudomonadati</taxon>
        <taxon>Pseudomonadota</taxon>
        <taxon>Alphaproteobacteria</taxon>
        <taxon>Sphingomonadales</taxon>
        <taxon>Zymomonadaceae</taxon>
        <taxon>Zymomonas</taxon>
    </lineage>
</organism>
<dbReference type="InterPro" id="IPR011055">
    <property type="entry name" value="Dup_hybrid_motif"/>
</dbReference>
<dbReference type="PANTHER" id="PTHR21666">
    <property type="entry name" value="PEPTIDASE-RELATED"/>
    <property type="match status" value="1"/>
</dbReference>
<dbReference type="eggNOG" id="COG4942">
    <property type="taxonomic scope" value="Bacteria"/>
</dbReference>
<sequence length="291" mass="31990" precursor="true">MIKSLPFWKIFCLALFIGGISLSTFAQAANSDIYHVRSGETLNGIAHRLGLKSDDLISRNHLKAPYRLREGQILMIPEGQSSYIVQSGDTGLSLAHRYQISWQRIISLNHLQPPYRLREGMKLVLPTASLKSHSEDSRDNHLNVKQIVGGAQPASRHDNNKAGQPLHFGWPAHGSVIRHYGRTDNGHVNNGLDIAASIGSTIFATEDGHVAYTGTHISVLGGVILIQHAQGWTSVYGHLDKIKVKQGDFVRKGEVIASAGESGNTPRPQLHFEIRHGLKAVNPARLLPLRK</sequence>
<dbReference type="CDD" id="cd12797">
    <property type="entry name" value="M23_peptidase"/>
    <property type="match status" value="1"/>
</dbReference>
<name>A0A0H3FWJ5_ZYMMA</name>
<feature type="domain" description="LysM" evidence="2">
    <location>
        <begin position="81"/>
        <end position="125"/>
    </location>
</feature>
<proteinExistence type="predicted"/>
<dbReference type="OrthoDB" id="9795421at2"/>
<dbReference type="SUPFAM" id="SSF54106">
    <property type="entry name" value="LysM domain"/>
    <property type="match status" value="1"/>
</dbReference>
<dbReference type="AlphaFoldDB" id="A0A0H3FWJ5"/>
<feature type="chain" id="PRO_5002609453" evidence="1">
    <location>
        <begin position="29"/>
        <end position="291"/>
    </location>
</feature>
<feature type="signal peptide" evidence="1">
    <location>
        <begin position="1"/>
        <end position="28"/>
    </location>
</feature>